<dbReference type="SUPFAM" id="SSF53067">
    <property type="entry name" value="Actin-like ATPase domain"/>
    <property type="match status" value="1"/>
</dbReference>
<name>D1C6V1_SPHTD</name>
<accession>D1C6V1</accession>
<dbReference type="Gene3D" id="3.30.420.40">
    <property type="match status" value="1"/>
</dbReference>
<dbReference type="OrthoDB" id="9768323at2"/>
<organism evidence="4 5">
    <name type="scientific">Sphaerobacter thermophilus (strain ATCC 49802 / DSM 20745 / KCCM 41009 / NCIMB 13125 / S 6022)</name>
    <dbReference type="NCBI Taxonomy" id="479434"/>
    <lineage>
        <taxon>Bacteria</taxon>
        <taxon>Pseudomonadati</taxon>
        <taxon>Thermomicrobiota</taxon>
        <taxon>Thermomicrobia</taxon>
        <taxon>Sphaerobacterales</taxon>
        <taxon>Sphaerobacterineae</taxon>
        <taxon>Sphaerobacteraceae</taxon>
        <taxon>Sphaerobacter</taxon>
    </lineage>
</organism>
<dbReference type="GO" id="GO:0005829">
    <property type="term" value="C:cytosol"/>
    <property type="evidence" value="ECO:0007669"/>
    <property type="project" value="TreeGrafter"/>
</dbReference>
<dbReference type="Pfam" id="PF01968">
    <property type="entry name" value="Hydantoinase_A"/>
    <property type="match status" value="1"/>
</dbReference>
<keyword evidence="5" id="KW-1185">Reference proteome</keyword>
<reference evidence="5" key="1">
    <citation type="submission" date="2009-11" db="EMBL/GenBank/DDBJ databases">
        <title>The complete chromosome 1 of Sphaerobacter thermophilus DSM 20745.</title>
        <authorList>
            <person name="Lucas S."/>
            <person name="Copeland A."/>
            <person name="Lapidus A."/>
            <person name="Glavina del Rio T."/>
            <person name="Dalin E."/>
            <person name="Tice H."/>
            <person name="Bruce D."/>
            <person name="Goodwin L."/>
            <person name="Pitluck S."/>
            <person name="Kyrpides N."/>
            <person name="Mavromatis K."/>
            <person name="Ivanova N."/>
            <person name="Mikhailova N."/>
            <person name="LaButti K.M."/>
            <person name="Clum A."/>
            <person name="Sun H.I."/>
            <person name="Brettin T."/>
            <person name="Detter J.C."/>
            <person name="Han C."/>
            <person name="Larimer F."/>
            <person name="Land M."/>
            <person name="Hauser L."/>
            <person name="Markowitz V."/>
            <person name="Cheng J.F."/>
            <person name="Hugenholtz P."/>
            <person name="Woyke T."/>
            <person name="Wu D."/>
            <person name="Steenblock K."/>
            <person name="Schneider S."/>
            <person name="Pukall R."/>
            <person name="Goeker M."/>
            <person name="Klenk H.P."/>
            <person name="Eisen J.A."/>
        </authorList>
    </citation>
    <scope>NUCLEOTIDE SEQUENCE [LARGE SCALE GENOMIC DNA]</scope>
    <source>
        <strain evidence="5">ATCC 49802 / DSM 20745 / S 6022</strain>
    </source>
</reference>
<dbReference type="InterPro" id="IPR043129">
    <property type="entry name" value="ATPase_NBD"/>
</dbReference>
<dbReference type="Pfam" id="PF19278">
    <property type="entry name" value="Hydant_A_C"/>
    <property type="match status" value="1"/>
</dbReference>
<dbReference type="eggNOG" id="COG0145">
    <property type="taxonomic scope" value="Bacteria"/>
</dbReference>
<dbReference type="InterPro" id="IPR002821">
    <property type="entry name" value="Hydantoinase_A"/>
</dbReference>
<dbReference type="InterPro" id="IPR049517">
    <property type="entry name" value="ACX-like_C"/>
</dbReference>
<evidence type="ECO:0000259" key="2">
    <source>
        <dbReference type="Pfam" id="PF05378"/>
    </source>
</evidence>
<dbReference type="EC" id="3.5.2.9" evidence="4"/>
<dbReference type="Proteomes" id="UP000002027">
    <property type="component" value="Chromosome 1"/>
</dbReference>
<protein>
    <submittedName>
        <fullName evidence="4">5-oxoprolinase (ATP-hydrolyzing)</fullName>
        <ecNumber evidence="4">3.5.2.9</ecNumber>
    </submittedName>
</protein>
<keyword evidence="4" id="KW-0378">Hydrolase</keyword>
<dbReference type="AlphaFoldDB" id="D1C6V1"/>
<gene>
    <name evidence="4" type="ordered locus">Sthe_0273</name>
</gene>
<evidence type="ECO:0000259" key="3">
    <source>
        <dbReference type="Pfam" id="PF19278"/>
    </source>
</evidence>
<dbReference type="PANTHER" id="PTHR11365:SF23">
    <property type="entry name" value="HYPOTHETICAL 5-OXOPROLINASE (EUROFUNG)-RELATED"/>
    <property type="match status" value="1"/>
</dbReference>
<dbReference type="RefSeq" id="WP_012870760.1">
    <property type="nucleotide sequence ID" value="NC_013523.1"/>
</dbReference>
<dbReference type="PANTHER" id="PTHR11365">
    <property type="entry name" value="5-OXOPROLINASE RELATED"/>
    <property type="match status" value="1"/>
</dbReference>
<sequence length="702" mass="75933">MRKRYAISVDVGGTFTDFVLFDQEAGTPAAFHKVLTDAERPARAVVTGWREILEMVGATSADVDHAVHSTTIVTNAIVERRGARTALITTRGFRDVLEIGIEQLYDIYDLFAPYPQPLVPRELRCEVDERITRDGEVLRPLDEEAARALVDELAAAGVESIAVALIHAYRNPVHERRLAEIIAETHPEITVSLSSRVAPLIGEYERTSTVAADAYVKPLLRRYLTDLMEQLRALGYERDLSMMLSSGGITTVEAAMEFPIRLLESGPAAGAFAAGFYGRLAGHEHVLSLDMGGTTAKACLIENGAPTVAGMLEADRMHRFKPGSGLPIMAPTVDLIEIGAGGGSIAHVNNLGLMQVGPQSAESNPGPACYALGGEEPTVTDANVLLGYLDPNYFLGGRMALEPERARTAVVERLAKPLGLDPIDAAWGIHAIVNENMAQAARTHLIERNRDPRSVAVVAFGGAGPAHAAEVARILGIRQVIVPMGAGVGSAIGALTAPMALPFVRSHMTLLDDCDWALVHALYDEMREEARRAFAATGNVEAARYRLAADMRFAGQYHELRVDLPEDALGPAGARAIEAAFREGYAATYGRAPSGLGIEVLNWHLIAELPRPAFTLAAEACHERDPRTALKGGRPVYFPRPEAGYRPCPVYDRYRLEPGAAFDGPGIIEEREATIVVPPEWRVTIDGYRNVILERTEGEGAR</sequence>
<dbReference type="STRING" id="479434.Sthe_0273"/>
<dbReference type="GO" id="GO:0006749">
    <property type="term" value="P:glutathione metabolic process"/>
    <property type="evidence" value="ECO:0007669"/>
    <property type="project" value="TreeGrafter"/>
</dbReference>
<dbReference type="GO" id="GO:0017168">
    <property type="term" value="F:5-oxoprolinase (ATP-hydrolyzing) activity"/>
    <property type="evidence" value="ECO:0007669"/>
    <property type="project" value="UniProtKB-EC"/>
</dbReference>
<evidence type="ECO:0000313" key="4">
    <source>
        <dbReference type="EMBL" id="ACZ37712.1"/>
    </source>
</evidence>
<dbReference type="KEGG" id="sti:Sthe_0273"/>
<evidence type="ECO:0000313" key="5">
    <source>
        <dbReference type="Proteomes" id="UP000002027"/>
    </source>
</evidence>
<feature type="domain" description="Hydantoinase/oxoprolinase N-terminal" evidence="2">
    <location>
        <begin position="7"/>
        <end position="184"/>
    </location>
</feature>
<dbReference type="InterPro" id="IPR008040">
    <property type="entry name" value="Hydant_A_N"/>
</dbReference>
<feature type="domain" description="Acetophenone carboxylase-like C-terminal" evidence="3">
    <location>
        <begin position="519"/>
        <end position="691"/>
    </location>
</feature>
<dbReference type="InParanoid" id="D1C6V1"/>
<proteinExistence type="predicted"/>
<evidence type="ECO:0000259" key="1">
    <source>
        <dbReference type="Pfam" id="PF01968"/>
    </source>
</evidence>
<dbReference type="Pfam" id="PF05378">
    <property type="entry name" value="Hydant_A_N"/>
    <property type="match status" value="1"/>
</dbReference>
<dbReference type="HOGENOM" id="CLU_002157_1_2_0"/>
<dbReference type="InterPro" id="IPR045079">
    <property type="entry name" value="Oxoprolinase-like"/>
</dbReference>
<dbReference type="EMBL" id="CP001823">
    <property type="protein sequence ID" value="ACZ37712.1"/>
    <property type="molecule type" value="Genomic_DNA"/>
</dbReference>
<reference evidence="4 5" key="2">
    <citation type="journal article" date="2010" name="Stand. Genomic Sci.">
        <title>Complete genome sequence of Desulfohalobium retbaense type strain (HR(100)).</title>
        <authorList>
            <person name="Spring S."/>
            <person name="Nolan M."/>
            <person name="Lapidus A."/>
            <person name="Glavina Del Rio T."/>
            <person name="Copeland A."/>
            <person name="Tice H."/>
            <person name="Cheng J.F."/>
            <person name="Lucas S."/>
            <person name="Land M."/>
            <person name="Chen F."/>
            <person name="Bruce D."/>
            <person name="Goodwin L."/>
            <person name="Pitluck S."/>
            <person name="Ivanova N."/>
            <person name="Mavromatis K."/>
            <person name="Mikhailova N."/>
            <person name="Pati A."/>
            <person name="Chen A."/>
            <person name="Palaniappan K."/>
            <person name="Hauser L."/>
            <person name="Chang Y.J."/>
            <person name="Jeffries C.D."/>
            <person name="Munk C."/>
            <person name="Kiss H."/>
            <person name="Chain P."/>
            <person name="Han C."/>
            <person name="Brettin T."/>
            <person name="Detter J.C."/>
            <person name="Schuler E."/>
            <person name="Goker M."/>
            <person name="Rohde M."/>
            <person name="Bristow J."/>
            <person name="Eisen J.A."/>
            <person name="Markowitz V."/>
            <person name="Hugenholtz P."/>
            <person name="Kyrpides N.C."/>
            <person name="Klenk H.P."/>
        </authorList>
    </citation>
    <scope>NUCLEOTIDE SEQUENCE [LARGE SCALE GENOMIC DNA]</scope>
    <source>
        <strain evidence="5">ATCC 49802 / DSM 20745 / S 6022</strain>
    </source>
</reference>
<feature type="domain" description="Hydantoinase A/oxoprolinase" evidence="1">
    <location>
        <begin position="206"/>
        <end position="498"/>
    </location>
</feature>